<accession>A0AAJ7N5V3</accession>
<comment type="subcellular location">
    <subcellularLocation>
        <location evidence="2">Chromosome</location>
    </subcellularLocation>
    <subcellularLocation>
        <location evidence="1">Nucleus</location>
    </subcellularLocation>
</comment>
<evidence type="ECO:0000256" key="1">
    <source>
        <dbReference type="ARBA" id="ARBA00004123"/>
    </source>
</evidence>
<keyword evidence="4" id="KW-0158">Chromosome</keyword>
<feature type="coiled-coil region" evidence="12">
    <location>
        <begin position="729"/>
        <end position="898"/>
    </location>
</feature>
<dbReference type="CTD" id="79677"/>
<feature type="coiled-coil region" evidence="12">
    <location>
        <begin position="228"/>
        <end position="268"/>
    </location>
</feature>
<evidence type="ECO:0000256" key="2">
    <source>
        <dbReference type="ARBA" id="ARBA00004286"/>
    </source>
</evidence>
<feature type="coiled-coil region" evidence="12">
    <location>
        <begin position="651"/>
        <end position="685"/>
    </location>
</feature>
<dbReference type="GO" id="GO:0003697">
    <property type="term" value="F:single-stranded DNA binding"/>
    <property type="evidence" value="ECO:0007669"/>
    <property type="project" value="TreeGrafter"/>
</dbReference>
<feature type="compositionally biased region" description="Basic and acidic residues" evidence="13">
    <location>
        <begin position="13"/>
        <end position="26"/>
    </location>
</feature>
<dbReference type="GeneID" id="108624336"/>
<keyword evidence="6" id="KW-0227">DNA damage</keyword>
<dbReference type="Gene3D" id="3.40.50.300">
    <property type="entry name" value="P-loop containing nucleotide triphosphate hydrolases"/>
    <property type="match status" value="2"/>
</dbReference>
<keyword evidence="10" id="KW-0234">DNA repair</keyword>
<feature type="compositionally biased region" description="Basic residues" evidence="13">
    <location>
        <begin position="1"/>
        <end position="12"/>
    </location>
</feature>
<evidence type="ECO:0000313" key="16">
    <source>
        <dbReference type="RefSeq" id="XP_017879054.1"/>
    </source>
</evidence>
<dbReference type="PANTHER" id="PTHR19306">
    <property type="entry name" value="STRUCTURAL MAINTENANCE OF CHROMOSOMES 5,6 SMC5, SMC6"/>
    <property type="match status" value="1"/>
</dbReference>
<dbReference type="Proteomes" id="UP000694925">
    <property type="component" value="Unplaced"/>
</dbReference>
<keyword evidence="9" id="KW-0233">DNA recombination</keyword>
<dbReference type="GO" id="GO:0030915">
    <property type="term" value="C:Smc5-Smc6 complex"/>
    <property type="evidence" value="ECO:0007669"/>
    <property type="project" value="TreeGrafter"/>
</dbReference>
<gene>
    <name evidence="16" type="primary">LOC108624336</name>
</gene>
<evidence type="ECO:0000259" key="14">
    <source>
        <dbReference type="Pfam" id="PF02463"/>
    </source>
</evidence>
<sequence>MERSRRSTKRRKSVESEQHEVKRSRENSDEFEFSDECKCGKIKKILVRNFMCHDALEVNLNPNVNFIVGCNGSGKSAILTALTVGLGAKANVTSRGTSVQNFIKKGNKSALIEITLLNKGLMAYKHDLYGDSITVIRTIGSGASYKIKNWRGEIVSTKRNELNNILRALNIQIDNPISILNQDISRTFLVSSKPEEKYELFMRATLLDVIGTNYETAQSRCQAGYDKLKEYNKIISETRKELEQLKMNIKKAEEINEYREEVPALEMELLWAMVMESERKLEEDTKAFQHCVDNVKKLTDSESSTESRSAKIDEEIQKLKDRIKEVEEVSNNDSTSYYAVKQEYIMKKNAHSIKTREWQSVQSKIKRFESDIAMLKKEIHRLEDESGRNEMKQELTVLTEKLTETEALLTTKETHKMHLESERIRLVEKMRALRTEIDNYNHRIEKIKREIYARKKTSNDAITVFGPNVPRLLRRIEEENNKGHFKEKPRGPLGSYIKMKHHEWTPAVEHFLSPKFLSAFCVDNSRDSKLLSSIAKEIYMNEWIPQIICSKFFHAVHDVSNGCVHSSQYSNLLEAMNTSNPVVANCLIDQREVECILLIPTSNEAAEIMSDASRIPRNCKRAITLQCDIFFPDPHYRSYGGPRNLKGRYLQASATDLIDDLEEEIRTIEKEKNAAVQSYRAAQEKEKRITSELDTVDAEVTKLSSSQNRYKTSVTDLNDKIKMSEAINLTVFKNELIELEQKLTHEMEEEASLNKSVAELRKLIGSLAADIKRHENLTQQSGAKIVSIKEAIKELNDEKEDLHMKSRYAAKKLEEAQHRLQQVTVTVEQQRRSTEKALSDARSRCERINTERSPSEIQRLISEVKSKIREIERQIGNIDELRKELKEKESKYGKDLRLVTKIENTYKTHLKRLEQRRQTYDKMKKVYGENIQEAFATILKLRNKKGTINIDHGRKVLNLEVHSPNNNAKPVTDTRSLSGGERSYSTVAFILALWDCTELPFYFLDEFDVFMDKINRKTVMDILLEHARTHPQCQFTFLTPLDTSAVEVDDYITIHKMIPPVRGTQE</sequence>
<name>A0AAJ7N5V3_9HYME</name>
<dbReference type="PANTHER" id="PTHR19306:SF6">
    <property type="entry name" value="STRUCTURAL MAINTENANCE OF CHROMOSOMES PROTEIN 6"/>
    <property type="match status" value="1"/>
</dbReference>
<evidence type="ECO:0000256" key="4">
    <source>
        <dbReference type="ARBA" id="ARBA00022454"/>
    </source>
</evidence>
<dbReference type="GO" id="GO:0005634">
    <property type="term" value="C:nucleus"/>
    <property type="evidence" value="ECO:0007669"/>
    <property type="project" value="UniProtKB-SubCell"/>
</dbReference>
<evidence type="ECO:0000256" key="8">
    <source>
        <dbReference type="ARBA" id="ARBA00023054"/>
    </source>
</evidence>
<dbReference type="GO" id="GO:0003684">
    <property type="term" value="F:damaged DNA binding"/>
    <property type="evidence" value="ECO:0007669"/>
    <property type="project" value="TreeGrafter"/>
</dbReference>
<keyword evidence="15" id="KW-1185">Reference proteome</keyword>
<evidence type="ECO:0000256" key="11">
    <source>
        <dbReference type="ARBA" id="ARBA00023242"/>
    </source>
</evidence>
<evidence type="ECO:0000256" key="10">
    <source>
        <dbReference type="ARBA" id="ARBA00023204"/>
    </source>
</evidence>
<feature type="domain" description="RecF/RecN/SMC N-terminal" evidence="14">
    <location>
        <begin position="42"/>
        <end position="1036"/>
    </location>
</feature>
<organism evidence="15 16">
    <name type="scientific">Ceratina calcarata</name>
    <dbReference type="NCBI Taxonomy" id="156304"/>
    <lineage>
        <taxon>Eukaryota</taxon>
        <taxon>Metazoa</taxon>
        <taxon>Ecdysozoa</taxon>
        <taxon>Arthropoda</taxon>
        <taxon>Hexapoda</taxon>
        <taxon>Insecta</taxon>
        <taxon>Pterygota</taxon>
        <taxon>Neoptera</taxon>
        <taxon>Endopterygota</taxon>
        <taxon>Hymenoptera</taxon>
        <taxon>Apocrita</taxon>
        <taxon>Aculeata</taxon>
        <taxon>Apoidea</taxon>
        <taxon>Anthophila</taxon>
        <taxon>Apidae</taxon>
        <taxon>Ceratina</taxon>
        <taxon>Zadontomerus</taxon>
    </lineage>
</organism>
<keyword evidence="7" id="KW-0067">ATP-binding</keyword>
<dbReference type="AlphaFoldDB" id="A0AAJ7N5V3"/>
<keyword evidence="5" id="KW-0547">Nucleotide-binding</keyword>
<evidence type="ECO:0000313" key="15">
    <source>
        <dbReference type="Proteomes" id="UP000694925"/>
    </source>
</evidence>
<dbReference type="InterPro" id="IPR027417">
    <property type="entry name" value="P-loop_NTPase"/>
</dbReference>
<dbReference type="RefSeq" id="XP_017879054.1">
    <property type="nucleotide sequence ID" value="XM_018023565.2"/>
</dbReference>
<evidence type="ECO:0000256" key="3">
    <source>
        <dbReference type="ARBA" id="ARBA00006793"/>
    </source>
</evidence>
<dbReference type="InterPro" id="IPR003395">
    <property type="entry name" value="RecF/RecN/SMC_N"/>
</dbReference>
<dbReference type="GO" id="GO:0000724">
    <property type="term" value="P:double-strand break repair via homologous recombination"/>
    <property type="evidence" value="ECO:0007669"/>
    <property type="project" value="TreeGrafter"/>
</dbReference>
<feature type="region of interest" description="Disordered" evidence="13">
    <location>
        <begin position="1"/>
        <end position="26"/>
    </location>
</feature>
<evidence type="ECO:0000256" key="6">
    <source>
        <dbReference type="ARBA" id="ARBA00022763"/>
    </source>
</evidence>
<protein>
    <submittedName>
        <fullName evidence="16">Structural maintenance of chromosomes protein 6</fullName>
    </submittedName>
</protein>
<evidence type="ECO:0000256" key="7">
    <source>
        <dbReference type="ARBA" id="ARBA00022840"/>
    </source>
</evidence>
<dbReference type="Pfam" id="PF02463">
    <property type="entry name" value="SMC_N"/>
    <property type="match status" value="1"/>
</dbReference>
<evidence type="ECO:0000256" key="5">
    <source>
        <dbReference type="ARBA" id="ARBA00022741"/>
    </source>
</evidence>
<evidence type="ECO:0000256" key="12">
    <source>
        <dbReference type="SAM" id="Coils"/>
    </source>
</evidence>
<keyword evidence="8 12" id="KW-0175">Coiled coil</keyword>
<keyword evidence="11" id="KW-0539">Nucleus</keyword>
<comment type="similarity">
    <text evidence="3">Belongs to the SMC family. SMC6 subfamily.</text>
</comment>
<dbReference type="KEGG" id="ccal:108624336"/>
<dbReference type="SUPFAM" id="SSF52540">
    <property type="entry name" value="P-loop containing nucleoside triphosphate hydrolases"/>
    <property type="match status" value="1"/>
</dbReference>
<proteinExistence type="inferred from homology"/>
<feature type="coiled-coil region" evidence="12">
    <location>
        <begin position="365"/>
        <end position="450"/>
    </location>
</feature>
<dbReference type="GO" id="GO:0035861">
    <property type="term" value="C:site of double-strand break"/>
    <property type="evidence" value="ECO:0007669"/>
    <property type="project" value="TreeGrafter"/>
</dbReference>
<dbReference type="GO" id="GO:0005524">
    <property type="term" value="F:ATP binding"/>
    <property type="evidence" value="ECO:0007669"/>
    <property type="project" value="UniProtKB-KW"/>
</dbReference>
<evidence type="ECO:0000256" key="9">
    <source>
        <dbReference type="ARBA" id="ARBA00023172"/>
    </source>
</evidence>
<reference evidence="16" key="1">
    <citation type="submission" date="2025-08" db="UniProtKB">
        <authorList>
            <consortium name="RefSeq"/>
        </authorList>
    </citation>
    <scope>IDENTIFICATION</scope>
    <source>
        <tissue evidence="16">Whole body</tissue>
    </source>
</reference>
<evidence type="ECO:0000256" key="13">
    <source>
        <dbReference type="SAM" id="MobiDB-lite"/>
    </source>
</evidence>